<reference evidence="1" key="1">
    <citation type="submission" date="2022-07" db="EMBL/GenBank/DDBJ databases">
        <title>Phylogenomic reconstructions and comparative analyses of Kickxellomycotina fungi.</title>
        <authorList>
            <person name="Reynolds N.K."/>
            <person name="Stajich J.E."/>
            <person name="Barry K."/>
            <person name="Grigoriev I.V."/>
            <person name="Crous P."/>
            <person name="Smith M.E."/>
        </authorList>
    </citation>
    <scope>NUCLEOTIDE SEQUENCE</scope>
    <source>
        <strain evidence="1">CBS 190363</strain>
    </source>
</reference>
<comment type="caution">
    <text evidence="1">The sequence shown here is derived from an EMBL/GenBank/DDBJ whole genome shotgun (WGS) entry which is preliminary data.</text>
</comment>
<protein>
    <submittedName>
        <fullName evidence="1">Uncharacterized protein</fullName>
    </submittedName>
</protein>
<organism evidence="1 2">
    <name type="scientific">Coemansia aciculifera</name>
    <dbReference type="NCBI Taxonomy" id="417176"/>
    <lineage>
        <taxon>Eukaryota</taxon>
        <taxon>Fungi</taxon>
        <taxon>Fungi incertae sedis</taxon>
        <taxon>Zoopagomycota</taxon>
        <taxon>Kickxellomycotina</taxon>
        <taxon>Kickxellomycetes</taxon>
        <taxon>Kickxellales</taxon>
        <taxon>Kickxellaceae</taxon>
        <taxon>Coemansia</taxon>
    </lineage>
</organism>
<keyword evidence="2" id="KW-1185">Reference proteome</keyword>
<dbReference type="Proteomes" id="UP001139981">
    <property type="component" value="Unassembled WGS sequence"/>
</dbReference>
<proteinExistence type="predicted"/>
<sequence length="184" mass="19050">MRLSTIVSFLPLAVLALASNVAVTSSAVAPMHSSFHYATPAPVAPAADRHNVVPAVAPHGARQDQVQEQIPDNAIAIPAPNVDSAGNKTKPKQMMLFFPDPAEKLTPEQQHEWAQKFNKSMAEMSPKERESWMQEVVRAAQLARTCVAAAAAARAAVAVAATVAAATVATAAAAHAAAAASASI</sequence>
<accession>A0ACC1LZH8</accession>
<evidence type="ECO:0000313" key="2">
    <source>
        <dbReference type="Proteomes" id="UP001139981"/>
    </source>
</evidence>
<dbReference type="EMBL" id="JANBVB010001327">
    <property type="protein sequence ID" value="KAJ2890504.1"/>
    <property type="molecule type" value="Genomic_DNA"/>
</dbReference>
<name>A0ACC1LZH8_9FUNG</name>
<evidence type="ECO:0000313" key="1">
    <source>
        <dbReference type="EMBL" id="KAJ2890504.1"/>
    </source>
</evidence>
<gene>
    <name evidence="1" type="ORF">IWW38_004098</name>
</gene>